<dbReference type="EMBL" id="AMZH03001986">
    <property type="protein sequence ID" value="RRT77205.1"/>
    <property type="molecule type" value="Genomic_DNA"/>
</dbReference>
<sequence length="197" mass="22779">MKEASHRDYLREGGSDCAASEPSGEGDLDLRAVITHGGSRLTAICRDERNRRPNEKNKKTKRAINKGWWIWRRKAAPTRKGETKLATALADAHLSHSFIYAIKLLVNTRKIPVPQLDDERSLNQWYRLRMRRRYGRVHLKRFLFSSLLFALGNLRVDHTFVSELCDDVLIFVIERDHLKPNKSAKCTTRYVNPHAST</sequence>
<reference evidence="2 3" key="1">
    <citation type="journal article" date="2014" name="Agronomy (Basel)">
        <title>A Draft Genome Sequence for Ensete ventricosum, the Drought-Tolerant Tree Against Hunger.</title>
        <authorList>
            <person name="Harrison J."/>
            <person name="Moore K.A."/>
            <person name="Paszkiewicz K."/>
            <person name="Jones T."/>
            <person name="Grant M."/>
            <person name="Ambacheew D."/>
            <person name="Muzemil S."/>
            <person name="Studholme D.J."/>
        </authorList>
    </citation>
    <scope>NUCLEOTIDE SEQUENCE [LARGE SCALE GENOMIC DNA]</scope>
</reference>
<name>A0A427ALT2_ENSVE</name>
<organism evidence="2 3">
    <name type="scientific">Ensete ventricosum</name>
    <name type="common">Abyssinian banana</name>
    <name type="synonym">Musa ensete</name>
    <dbReference type="NCBI Taxonomy" id="4639"/>
    <lineage>
        <taxon>Eukaryota</taxon>
        <taxon>Viridiplantae</taxon>
        <taxon>Streptophyta</taxon>
        <taxon>Embryophyta</taxon>
        <taxon>Tracheophyta</taxon>
        <taxon>Spermatophyta</taxon>
        <taxon>Magnoliopsida</taxon>
        <taxon>Liliopsida</taxon>
        <taxon>Zingiberales</taxon>
        <taxon>Musaceae</taxon>
        <taxon>Ensete</taxon>
    </lineage>
</organism>
<dbReference type="AlphaFoldDB" id="A0A427ALT2"/>
<protein>
    <submittedName>
        <fullName evidence="2">Uncharacterized protein</fullName>
    </submittedName>
</protein>
<accession>A0A427ALT2</accession>
<feature type="region of interest" description="Disordered" evidence="1">
    <location>
        <begin position="1"/>
        <end position="24"/>
    </location>
</feature>
<proteinExistence type="predicted"/>
<evidence type="ECO:0000256" key="1">
    <source>
        <dbReference type="SAM" id="MobiDB-lite"/>
    </source>
</evidence>
<evidence type="ECO:0000313" key="2">
    <source>
        <dbReference type="EMBL" id="RRT77205.1"/>
    </source>
</evidence>
<comment type="caution">
    <text evidence="2">The sequence shown here is derived from an EMBL/GenBank/DDBJ whole genome shotgun (WGS) entry which is preliminary data.</text>
</comment>
<gene>
    <name evidence="2" type="ORF">B296_00027269</name>
</gene>
<feature type="compositionally biased region" description="Basic and acidic residues" evidence="1">
    <location>
        <begin position="1"/>
        <end position="14"/>
    </location>
</feature>
<dbReference type="Proteomes" id="UP000287651">
    <property type="component" value="Unassembled WGS sequence"/>
</dbReference>
<evidence type="ECO:0000313" key="3">
    <source>
        <dbReference type="Proteomes" id="UP000287651"/>
    </source>
</evidence>